<feature type="transmembrane region" description="Helical" evidence="1">
    <location>
        <begin position="26"/>
        <end position="43"/>
    </location>
</feature>
<evidence type="ECO:0000313" key="2">
    <source>
        <dbReference type="EMBL" id="GAA4412974.1"/>
    </source>
</evidence>
<feature type="transmembrane region" description="Helical" evidence="1">
    <location>
        <begin position="55"/>
        <end position="75"/>
    </location>
</feature>
<evidence type="ECO:0000256" key="1">
    <source>
        <dbReference type="SAM" id="Phobius"/>
    </source>
</evidence>
<gene>
    <name evidence="2" type="ORF">GCM10023187_40730</name>
</gene>
<accession>A0ABP8KQW4</accession>
<name>A0ABP8KQW4_9BACT</name>
<keyword evidence="1" id="KW-0812">Transmembrane</keyword>
<dbReference type="EMBL" id="BAABHB010000010">
    <property type="protein sequence ID" value="GAA4412974.1"/>
    <property type="molecule type" value="Genomic_DNA"/>
</dbReference>
<keyword evidence="3" id="KW-1185">Reference proteome</keyword>
<keyword evidence="1" id="KW-0472">Membrane</keyword>
<evidence type="ECO:0000313" key="3">
    <source>
        <dbReference type="Proteomes" id="UP001500936"/>
    </source>
</evidence>
<keyword evidence="1" id="KW-1133">Transmembrane helix</keyword>
<feature type="transmembrane region" description="Helical" evidence="1">
    <location>
        <begin position="87"/>
        <end position="112"/>
    </location>
</feature>
<feature type="transmembrane region" description="Helical" evidence="1">
    <location>
        <begin position="124"/>
        <end position="146"/>
    </location>
</feature>
<dbReference type="Proteomes" id="UP001500936">
    <property type="component" value="Unassembled WGS sequence"/>
</dbReference>
<sequence length="152" mass="17706">MIPLEYAIYVKLYREAGTNLFIKKKFFTFSIVVLALFGVYQLVFNLNQRTAATDVFTAMGVLTLGVVLLYFWDILRSDQIIILGKDPLFWIATALLFFYTGNLFATGFYHILYSRSPDLAKKLYYLNYILNILRYIMYSIAFAIAARNQDER</sequence>
<comment type="caution">
    <text evidence="2">The sequence shown here is derived from an EMBL/GenBank/DDBJ whole genome shotgun (WGS) entry which is preliminary data.</text>
</comment>
<organism evidence="2 3">
    <name type="scientific">Nibrella viscosa</name>
    <dbReference type="NCBI Taxonomy" id="1084524"/>
    <lineage>
        <taxon>Bacteria</taxon>
        <taxon>Pseudomonadati</taxon>
        <taxon>Bacteroidota</taxon>
        <taxon>Cytophagia</taxon>
        <taxon>Cytophagales</taxon>
        <taxon>Spirosomataceae</taxon>
        <taxon>Nibrella</taxon>
    </lineage>
</organism>
<proteinExistence type="predicted"/>
<reference evidence="3" key="1">
    <citation type="journal article" date="2019" name="Int. J. Syst. Evol. Microbiol.">
        <title>The Global Catalogue of Microorganisms (GCM) 10K type strain sequencing project: providing services to taxonomists for standard genome sequencing and annotation.</title>
        <authorList>
            <consortium name="The Broad Institute Genomics Platform"/>
            <consortium name="The Broad Institute Genome Sequencing Center for Infectious Disease"/>
            <person name="Wu L."/>
            <person name="Ma J."/>
        </authorList>
    </citation>
    <scope>NUCLEOTIDE SEQUENCE [LARGE SCALE GENOMIC DNA]</scope>
    <source>
        <strain evidence="3">JCM 17925</strain>
    </source>
</reference>
<protein>
    <submittedName>
        <fullName evidence="2">Uncharacterized protein</fullName>
    </submittedName>
</protein>